<accession>A0A2T3ZA33</accession>
<evidence type="ECO:0000313" key="1">
    <source>
        <dbReference type="EMBL" id="PTB41678.1"/>
    </source>
</evidence>
<protein>
    <submittedName>
        <fullName evidence="1">Uncharacterized protein</fullName>
    </submittedName>
</protein>
<organism evidence="1 2">
    <name type="scientific">Trichoderma asperellum (strain ATCC 204424 / CBS 433.97 / NBRC 101777)</name>
    <dbReference type="NCBI Taxonomy" id="1042311"/>
    <lineage>
        <taxon>Eukaryota</taxon>
        <taxon>Fungi</taxon>
        <taxon>Dikarya</taxon>
        <taxon>Ascomycota</taxon>
        <taxon>Pezizomycotina</taxon>
        <taxon>Sordariomycetes</taxon>
        <taxon>Hypocreomycetidae</taxon>
        <taxon>Hypocreales</taxon>
        <taxon>Hypocreaceae</taxon>
        <taxon>Trichoderma</taxon>
    </lineage>
</organism>
<evidence type="ECO:0000313" key="2">
    <source>
        <dbReference type="Proteomes" id="UP000240493"/>
    </source>
</evidence>
<dbReference type="Proteomes" id="UP000240493">
    <property type="component" value="Unassembled WGS sequence"/>
</dbReference>
<name>A0A2T3ZA33_TRIA4</name>
<reference evidence="1 2" key="1">
    <citation type="submission" date="2016-07" db="EMBL/GenBank/DDBJ databases">
        <title>Multiple horizontal gene transfer events from other fungi enriched the ability of initially mycotrophic Trichoderma (Ascomycota) to feed on dead plant biomass.</title>
        <authorList>
            <consortium name="DOE Joint Genome Institute"/>
            <person name="Aerts A."/>
            <person name="Atanasova L."/>
            <person name="Chenthamara K."/>
            <person name="Zhang J."/>
            <person name="Grujic M."/>
            <person name="Henrissat B."/>
            <person name="Kuo A."/>
            <person name="Salamov A."/>
            <person name="Lipzen A."/>
            <person name="Labutti K."/>
            <person name="Barry K."/>
            <person name="Miao Y."/>
            <person name="Rahimi M.J."/>
            <person name="Shen Q."/>
            <person name="Grigoriev I.V."/>
            <person name="Kubicek C.P."/>
            <person name="Druzhinina I.S."/>
        </authorList>
    </citation>
    <scope>NUCLEOTIDE SEQUENCE [LARGE SCALE GENOMIC DNA]</scope>
    <source>
        <strain evidence="1 2">CBS 433.97</strain>
    </source>
</reference>
<dbReference type="AlphaFoldDB" id="A0A2T3ZA33"/>
<dbReference type="EMBL" id="KZ679261">
    <property type="protein sequence ID" value="PTB41678.1"/>
    <property type="molecule type" value="Genomic_DNA"/>
</dbReference>
<sequence>MQLWVHGRQNRQGPRQRRATCAELFRVIGRLSHTGHGRGRLLAHVCRTSSNPHAVIFLPRIRRPQGFRIVLCRDLCMQRTSQRHSRPVARYRWGLRSIVTLAARDGAAGNERPVELVRLALWRWRTRLTDSIEKQGVERQLLAMRLAWLGRCGSLPPPAISNRH</sequence>
<keyword evidence="2" id="KW-1185">Reference proteome</keyword>
<gene>
    <name evidence="1" type="ORF">M441DRAFT_402838</name>
</gene>
<proteinExistence type="predicted"/>